<dbReference type="AlphaFoldDB" id="A0A2Z6RL23"/>
<dbReference type="PROSITE" id="PS50195">
    <property type="entry name" value="PX"/>
    <property type="match status" value="1"/>
</dbReference>
<accession>A0A2Z6RL23</accession>
<feature type="domain" description="PX" evidence="2">
    <location>
        <begin position="211"/>
        <end position="341"/>
    </location>
</feature>
<dbReference type="InterPro" id="IPR024554">
    <property type="entry name" value="LEC1-like_C"/>
</dbReference>
<dbReference type="InterPro" id="IPR024555">
    <property type="entry name" value="PX-associated"/>
</dbReference>
<evidence type="ECO:0000259" key="2">
    <source>
        <dbReference type="PROSITE" id="PS50195"/>
    </source>
</evidence>
<dbReference type="SUPFAM" id="SSF64268">
    <property type="entry name" value="PX domain"/>
    <property type="match status" value="1"/>
</dbReference>
<dbReference type="Pfam" id="PF12825">
    <property type="entry name" value="DUF3818"/>
    <property type="match status" value="1"/>
</dbReference>
<dbReference type="CDD" id="cd06869">
    <property type="entry name" value="PX_UP2_fungi"/>
    <property type="match status" value="1"/>
</dbReference>
<comment type="caution">
    <text evidence="3">The sequence shown here is derived from an EMBL/GenBank/DDBJ whole genome shotgun (WGS) entry which is preliminary data.</text>
</comment>
<organism evidence="3 4">
    <name type="scientific">Rhizophagus clarus</name>
    <dbReference type="NCBI Taxonomy" id="94130"/>
    <lineage>
        <taxon>Eukaryota</taxon>
        <taxon>Fungi</taxon>
        <taxon>Fungi incertae sedis</taxon>
        <taxon>Mucoromycota</taxon>
        <taxon>Glomeromycotina</taxon>
        <taxon>Glomeromycetes</taxon>
        <taxon>Glomerales</taxon>
        <taxon>Glomeraceae</taxon>
        <taxon>Rhizophagus</taxon>
    </lineage>
</organism>
<keyword evidence="4" id="KW-1185">Reference proteome</keyword>
<dbReference type="STRING" id="94130.A0A2Z6RL23"/>
<dbReference type="Proteomes" id="UP000247702">
    <property type="component" value="Unassembled WGS sequence"/>
</dbReference>
<feature type="region of interest" description="Disordered" evidence="1">
    <location>
        <begin position="802"/>
        <end position="827"/>
    </location>
</feature>
<dbReference type="PANTHER" id="PTHR47185">
    <property type="entry name" value="PX DOMAIN-CONTAINING PROTEIN YPR097W"/>
    <property type="match status" value="1"/>
</dbReference>
<dbReference type="Pfam" id="PF12828">
    <property type="entry name" value="PXB"/>
    <property type="match status" value="1"/>
</dbReference>
<dbReference type="InterPro" id="IPR036871">
    <property type="entry name" value="PX_dom_sf"/>
</dbReference>
<name>A0A2Z6RL23_9GLOM</name>
<evidence type="ECO:0000256" key="1">
    <source>
        <dbReference type="SAM" id="MobiDB-lite"/>
    </source>
</evidence>
<sequence>MSLFRHAVCEKIYKDLNFPQRIFPILEKKKIKFKLRHQMMQNNTKDNINPTITLSPLQAHYLKRELISRQIRSELQTLSQHGALKSLGPPFTDDCAETDTPFLRFIFNRFVYTFPFLQNSNSTFWYKVSEFLNEFHKKNITNSFTRDETTKRKKLTEKIVNEFTLLLNAGLKTTSGKEESIKVDFSHIYEDYNKKNSQDDSSKSVNGWIVNIVSVKTASEKKRKIHNHIFMEYIIQTTRSNSDESVYVVRRRKDFKKLYTKLKEEFAAIDIPTIPNKIKERKSSTFNKSKSIRKDDPSNGLYQWEKNRQNLRAYLRSLLSIRDVARSKTMKIFLTDSPISLSEDEKKDIAERLELDSIRDEQKKKFNEEAEKRTKELEQHVSEFKKMVMGSGGLTEVIDVIQQTPDISDLPITYQKVIEWGEIGYASTLYSLFVGSDNSNETFAQLKRTHGLMPYRTIRSVLKLSNPVALMKGMLDVFLAQPFGQKSLAQRILSMNLTEDIKELGNDIKFLESEINDDEVCQKLRNYIYASSEIQIAVKKEAKGEDIDDLVLAILYTEALTPSLMDSQVAKFTGIINNIKIDNTDLLNDLKKLFFFYSRRRDKEMLIELLFQGVTGEILKEIITIFYEPLTKIYGAANISGSLTDLSEFVDDLINVVEDADRKGIVMYSPAESVVQTFISLVHRHIPKFYSFVYSVYSHDSTGLFNSLIEWVETLFNFMRNGLDEHIDLQQLIDSTLTTEEERTRVINEIESLMSWHTWRKKRRLMRLKNIMYNDIDSDNDGGESEDDDYVSDDDFVGIADDDDLESQHENDDLENSASDSDSMMEEMKFPEIEVIPRLLPPFVKLIGDLMRR</sequence>
<dbReference type="Pfam" id="PF00787">
    <property type="entry name" value="PX"/>
    <property type="match status" value="1"/>
</dbReference>
<dbReference type="SMART" id="SM00312">
    <property type="entry name" value="PX"/>
    <property type="match status" value="1"/>
</dbReference>
<protein>
    <recommendedName>
        <fullName evidence="2">PX domain-containing protein</fullName>
    </recommendedName>
</protein>
<gene>
    <name evidence="3" type="ORF">RclHR1_04950006</name>
</gene>
<dbReference type="PANTHER" id="PTHR47185:SF1">
    <property type="entry name" value="PX DOMAIN-CONTAINING PROTEIN YPR097W"/>
    <property type="match status" value="1"/>
</dbReference>
<reference evidence="3 4" key="1">
    <citation type="submission" date="2017-11" db="EMBL/GenBank/DDBJ databases">
        <title>The genome of Rhizophagus clarus HR1 reveals common genetic basis of auxotrophy among arbuscular mycorrhizal fungi.</title>
        <authorList>
            <person name="Kobayashi Y."/>
        </authorList>
    </citation>
    <scope>NUCLEOTIDE SEQUENCE [LARGE SCALE GENOMIC DNA]</scope>
    <source>
        <strain evidence="3 4">HR1</strain>
    </source>
</reference>
<evidence type="ECO:0000313" key="3">
    <source>
        <dbReference type="EMBL" id="GBC03034.1"/>
    </source>
</evidence>
<dbReference type="Gene3D" id="3.30.1520.10">
    <property type="entry name" value="Phox-like domain"/>
    <property type="match status" value="1"/>
</dbReference>
<proteinExistence type="predicted"/>
<evidence type="ECO:0000313" key="4">
    <source>
        <dbReference type="Proteomes" id="UP000247702"/>
    </source>
</evidence>
<dbReference type="GO" id="GO:0035091">
    <property type="term" value="F:phosphatidylinositol binding"/>
    <property type="evidence" value="ECO:0007669"/>
    <property type="project" value="InterPro"/>
</dbReference>
<dbReference type="InterPro" id="IPR001683">
    <property type="entry name" value="PX_dom"/>
</dbReference>
<dbReference type="InterPro" id="IPR047168">
    <property type="entry name" value="LEC1-like"/>
</dbReference>
<dbReference type="EMBL" id="BEXD01003865">
    <property type="protein sequence ID" value="GBC03034.1"/>
    <property type="molecule type" value="Genomic_DNA"/>
</dbReference>